<dbReference type="OrthoDB" id="292693at2759"/>
<dbReference type="EMBL" id="BRYA01000095">
    <property type="protein sequence ID" value="GMI38989.1"/>
    <property type="molecule type" value="Genomic_DNA"/>
</dbReference>
<organism evidence="1 2">
    <name type="scientific">Triparma columacea</name>
    <dbReference type="NCBI Taxonomy" id="722753"/>
    <lineage>
        <taxon>Eukaryota</taxon>
        <taxon>Sar</taxon>
        <taxon>Stramenopiles</taxon>
        <taxon>Ochrophyta</taxon>
        <taxon>Bolidophyceae</taxon>
        <taxon>Parmales</taxon>
        <taxon>Triparmaceae</taxon>
        <taxon>Triparma</taxon>
    </lineage>
</organism>
<accession>A0A9W7GBH0</accession>
<evidence type="ECO:0008006" key="3">
    <source>
        <dbReference type="Google" id="ProtNLM"/>
    </source>
</evidence>
<evidence type="ECO:0000313" key="1">
    <source>
        <dbReference type="EMBL" id="GMI38989.1"/>
    </source>
</evidence>
<dbReference type="Proteomes" id="UP001165065">
    <property type="component" value="Unassembled WGS sequence"/>
</dbReference>
<dbReference type="GO" id="GO:0005739">
    <property type="term" value="C:mitochondrion"/>
    <property type="evidence" value="ECO:0007669"/>
    <property type="project" value="TreeGrafter"/>
</dbReference>
<proteinExistence type="predicted"/>
<keyword evidence="2" id="KW-1185">Reference proteome</keyword>
<dbReference type="InterPro" id="IPR023393">
    <property type="entry name" value="START-like_dom_sf"/>
</dbReference>
<comment type="caution">
    <text evidence="1">The sequence shown here is derived from an EMBL/GenBank/DDBJ whole genome shotgun (WGS) entry which is preliminary data.</text>
</comment>
<name>A0A9W7GBH0_9STRA</name>
<protein>
    <recommendedName>
        <fullName evidence="3">Coenzyme Q-binding protein COQ10 START domain-containing protein</fullName>
    </recommendedName>
</protein>
<sequence>MDIKPSKLFHVVTDVNEYSKFVPYVAKSVILSPDQIFPPGQRSKVSHSPISVLEPLNSTEKATIFKKQFQATLDVGFTSTFTDKYTSLVNCRRIQSDADSSVLEYSVHAQDLGDSSFFYGLGSLWTIRPHDGGSGSNVEFTCWYVPRSSSVFAKGVGVMIDGSYEMVSRRQMEAFWSRCKEDR</sequence>
<dbReference type="GO" id="GO:0048039">
    <property type="term" value="F:ubiquinone binding"/>
    <property type="evidence" value="ECO:0007669"/>
    <property type="project" value="InterPro"/>
</dbReference>
<dbReference type="PANTHER" id="PTHR12901:SF10">
    <property type="entry name" value="COENZYME Q-BINDING PROTEIN COQ10, MITOCHONDRIAL"/>
    <property type="match status" value="1"/>
</dbReference>
<dbReference type="InterPro" id="IPR044996">
    <property type="entry name" value="COQ10-like"/>
</dbReference>
<dbReference type="SUPFAM" id="SSF55961">
    <property type="entry name" value="Bet v1-like"/>
    <property type="match status" value="1"/>
</dbReference>
<dbReference type="Gene3D" id="3.30.530.20">
    <property type="match status" value="1"/>
</dbReference>
<dbReference type="GO" id="GO:0045333">
    <property type="term" value="P:cellular respiration"/>
    <property type="evidence" value="ECO:0007669"/>
    <property type="project" value="InterPro"/>
</dbReference>
<gene>
    <name evidence="1" type="ORF">TrCOL_g5803</name>
</gene>
<dbReference type="AlphaFoldDB" id="A0A9W7GBH0"/>
<evidence type="ECO:0000313" key="2">
    <source>
        <dbReference type="Proteomes" id="UP001165065"/>
    </source>
</evidence>
<dbReference type="PANTHER" id="PTHR12901">
    <property type="entry name" value="SPERM PROTEIN HOMOLOG"/>
    <property type="match status" value="1"/>
</dbReference>
<reference evidence="2" key="1">
    <citation type="journal article" date="2023" name="Commun. Biol.">
        <title>Genome analysis of Parmales, the sister group of diatoms, reveals the evolutionary specialization of diatoms from phago-mixotrophs to photoautotrophs.</title>
        <authorList>
            <person name="Ban H."/>
            <person name="Sato S."/>
            <person name="Yoshikawa S."/>
            <person name="Yamada K."/>
            <person name="Nakamura Y."/>
            <person name="Ichinomiya M."/>
            <person name="Sato N."/>
            <person name="Blanc-Mathieu R."/>
            <person name="Endo H."/>
            <person name="Kuwata A."/>
            <person name="Ogata H."/>
        </authorList>
    </citation>
    <scope>NUCLEOTIDE SEQUENCE [LARGE SCALE GENOMIC DNA]</scope>
</reference>